<proteinExistence type="predicted"/>
<dbReference type="Proteomes" id="UP001216150">
    <property type="component" value="Unassembled WGS sequence"/>
</dbReference>
<reference evidence="2 3" key="1">
    <citation type="journal article" date="2023" name="IMA Fungus">
        <title>Comparative genomic study of the Penicillium genus elucidates a diverse pangenome and 15 lateral gene transfer events.</title>
        <authorList>
            <person name="Petersen C."/>
            <person name="Sorensen T."/>
            <person name="Nielsen M.R."/>
            <person name="Sondergaard T.E."/>
            <person name="Sorensen J.L."/>
            <person name="Fitzpatrick D.A."/>
            <person name="Frisvad J.C."/>
            <person name="Nielsen K.L."/>
        </authorList>
    </citation>
    <scope>NUCLEOTIDE SEQUENCE [LARGE SCALE GENOMIC DNA]</scope>
    <source>
        <strain evidence="2 3">IBT 29057</strain>
    </source>
</reference>
<name>A0AAD6GNS4_9EURO</name>
<feature type="signal peptide" evidence="1">
    <location>
        <begin position="1"/>
        <end position="18"/>
    </location>
</feature>
<feature type="chain" id="PRO_5042018251" evidence="1">
    <location>
        <begin position="19"/>
        <end position="230"/>
    </location>
</feature>
<dbReference type="EMBL" id="JAQJAC010000010">
    <property type="protein sequence ID" value="KAJ5569089.1"/>
    <property type="molecule type" value="Genomic_DNA"/>
</dbReference>
<gene>
    <name evidence="2" type="ORF">N7450_011575</name>
</gene>
<dbReference type="AlphaFoldDB" id="A0AAD6GNS4"/>
<organism evidence="2 3">
    <name type="scientific">Penicillium hetheringtonii</name>
    <dbReference type="NCBI Taxonomy" id="911720"/>
    <lineage>
        <taxon>Eukaryota</taxon>
        <taxon>Fungi</taxon>
        <taxon>Dikarya</taxon>
        <taxon>Ascomycota</taxon>
        <taxon>Pezizomycotina</taxon>
        <taxon>Eurotiomycetes</taxon>
        <taxon>Eurotiomycetidae</taxon>
        <taxon>Eurotiales</taxon>
        <taxon>Aspergillaceae</taxon>
        <taxon>Penicillium</taxon>
    </lineage>
</organism>
<keyword evidence="1" id="KW-0732">Signal</keyword>
<sequence>MRFATIVSYLALAVSVNAAIGAQQMASNIDTITQKSSETNDIAKSISVTNFFSTTPQMINNFKDIIETVTQDITAMNNKRSLQARQECLDVTNVEQCIQDLGEIIEDPSEILGKKRNGFARNIANIMILYKIARQDTSYSEIDQQAVCNSFRSFVMVHQELLKTVIGKHGLLSLTPFTQPIAAVLRTLEGGVDTIAFGIIDSVPYCSQDATQNKNSLDSTLGDAIDTYSA</sequence>
<accession>A0AAD6GNS4</accession>
<protein>
    <submittedName>
        <fullName evidence="2">Uncharacterized protein</fullName>
    </submittedName>
</protein>
<evidence type="ECO:0000313" key="3">
    <source>
        <dbReference type="Proteomes" id="UP001216150"/>
    </source>
</evidence>
<evidence type="ECO:0000313" key="2">
    <source>
        <dbReference type="EMBL" id="KAJ5569089.1"/>
    </source>
</evidence>
<comment type="caution">
    <text evidence="2">The sequence shown here is derived from an EMBL/GenBank/DDBJ whole genome shotgun (WGS) entry which is preliminary data.</text>
</comment>
<dbReference type="Pfam" id="PF17615">
    <property type="entry name" value="C166"/>
    <property type="match status" value="1"/>
</dbReference>
<keyword evidence="3" id="KW-1185">Reference proteome</keyword>
<evidence type="ECO:0000256" key="1">
    <source>
        <dbReference type="SAM" id="SignalP"/>
    </source>
</evidence>